<feature type="non-terminal residue" evidence="2">
    <location>
        <position position="81"/>
    </location>
</feature>
<keyword evidence="1" id="KW-0175">Coiled coil</keyword>
<evidence type="ECO:0000256" key="1">
    <source>
        <dbReference type="SAM" id="Coils"/>
    </source>
</evidence>
<comment type="caution">
    <text evidence="2">The sequence shown here is derived from an EMBL/GenBank/DDBJ whole genome shotgun (WGS) entry which is preliminary data.</text>
</comment>
<evidence type="ECO:0000313" key="3">
    <source>
        <dbReference type="Proteomes" id="UP000824469"/>
    </source>
</evidence>
<name>A0AA38FYW4_TAXCH</name>
<sequence length="81" mass="10065">MVMRKKVKWPVMFLVEIIQRIQLKTRIRQEETRLRQMEMRMRKKEKEVVKEVVLIEDKNEYKDIIEAFLDFIVKDDHDESN</sequence>
<accession>A0AA38FYW4</accession>
<dbReference type="EMBL" id="JAHRHJ020000006">
    <property type="protein sequence ID" value="KAH9311743.1"/>
    <property type="molecule type" value="Genomic_DNA"/>
</dbReference>
<proteinExistence type="predicted"/>
<dbReference type="AlphaFoldDB" id="A0AA38FYW4"/>
<reference evidence="2 3" key="1">
    <citation type="journal article" date="2021" name="Nat. Plants">
        <title>The Taxus genome provides insights into paclitaxel biosynthesis.</title>
        <authorList>
            <person name="Xiong X."/>
            <person name="Gou J."/>
            <person name="Liao Q."/>
            <person name="Li Y."/>
            <person name="Zhou Q."/>
            <person name="Bi G."/>
            <person name="Li C."/>
            <person name="Du R."/>
            <person name="Wang X."/>
            <person name="Sun T."/>
            <person name="Guo L."/>
            <person name="Liang H."/>
            <person name="Lu P."/>
            <person name="Wu Y."/>
            <person name="Zhang Z."/>
            <person name="Ro D.K."/>
            <person name="Shang Y."/>
            <person name="Huang S."/>
            <person name="Yan J."/>
        </authorList>
    </citation>
    <scope>NUCLEOTIDE SEQUENCE [LARGE SCALE GENOMIC DNA]</scope>
    <source>
        <strain evidence="2">Ta-2019</strain>
    </source>
</reference>
<gene>
    <name evidence="2" type="ORF">KI387_026778</name>
</gene>
<dbReference type="Proteomes" id="UP000824469">
    <property type="component" value="Unassembled WGS sequence"/>
</dbReference>
<organism evidence="2 3">
    <name type="scientific">Taxus chinensis</name>
    <name type="common">Chinese yew</name>
    <name type="synonym">Taxus wallichiana var. chinensis</name>
    <dbReference type="NCBI Taxonomy" id="29808"/>
    <lineage>
        <taxon>Eukaryota</taxon>
        <taxon>Viridiplantae</taxon>
        <taxon>Streptophyta</taxon>
        <taxon>Embryophyta</taxon>
        <taxon>Tracheophyta</taxon>
        <taxon>Spermatophyta</taxon>
        <taxon>Pinopsida</taxon>
        <taxon>Pinidae</taxon>
        <taxon>Conifers II</taxon>
        <taxon>Cupressales</taxon>
        <taxon>Taxaceae</taxon>
        <taxon>Taxus</taxon>
    </lineage>
</organism>
<feature type="coiled-coil region" evidence="1">
    <location>
        <begin position="20"/>
        <end position="47"/>
    </location>
</feature>
<keyword evidence="3" id="KW-1185">Reference proteome</keyword>
<evidence type="ECO:0000313" key="2">
    <source>
        <dbReference type="EMBL" id="KAH9311743.1"/>
    </source>
</evidence>
<protein>
    <submittedName>
        <fullName evidence="2">Uncharacterized protein</fullName>
    </submittedName>
</protein>